<keyword evidence="3 5" id="KW-0807">Transducer</keyword>
<comment type="similarity">
    <text evidence="4">Belongs to the methyl-accepting chemotaxis (MCP) protein family.</text>
</comment>
<evidence type="ECO:0000259" key="8">
    <source>
        <dbReference type="PROSITE" id="PS50111"/>
    </source>
</evidence>
<evidence type="ECO:0000256" key="3">
    <source>
        <dbReference type="ARBA" id="ARBA00023224"/>
    </source>
</evidence>
<feature type="domain" description="HAMP" evidence="10">
    <location>
        <begin position="225"/>
        <end position="278"/>
    </location>
</feature>
<dbReference type="SUPFAM" id="SSF58104">
    <property type="entry name" value="Methyl-accepting chemotaxis protein (MCP) signaling domain"/>
    <property type="match status" value="1"/>
</dbReference>
<dbReference type="Gene3D" id="6.10.340.10">
    <property type="match status" value="1"/>
</dbReference>
<feature type="domain" description="T-SNARE coiled-coil homology" evidence="9">
    <location>
        <begin position="471"/>
        <end position="533"/>
    </location>
</feature>
<comment type="subcellular location">
    <subcellularLocation>
        <location evidence="1">Cell inner membrane</location>
        <topology evidence="1">Multi-pass membrane protein</topology>
    </subcellularLocation>
</comment>
<dbReference type="PROSITE" id="PS50885">
    <property type="entry name" value="HAMP"/>
    <property type="match status" value="1"/>
</dbReference>
<dbReference type="GO" id="GO:0035438">
    <property type="term" value="F:cyclic-di-GMP binding"/>
    <property type="evidence" value="ECO:0007669"/>
    <property type="project" value="InterPro"/>
</dbReference>
<comment type="caution">
    <text evidence="11">The sequence shown here is derived from an EMBL/GenBank/DDBJ whole genome shotgun (WGS) entry which is preliminary data.</text>
</comment>
<evidence type="ECO:0000259" key="10">
    <source>
        <dbReference type="PROSITE" id="PS50885"/>
    </source>
</evidence>
<evidence type="ECO:0000256" key="7">
    <source>
        <dbReference type="SAM" id="Phobius"/>
    </source>
</evidence>
<feature type="compositionally biased region" description="Basic and acidic residues" evidence="6">
    <location>
        <begin position="279"/>
        <end position="294"/>
    </location>
</feature>
<dbReference type="InterPro" id="IPR003660">
    <property type="entry name" value="HAMP_dom"/>
</dbReference>
<proteinExistence type="inferred from homology"/>
<evidence type="ECO:0000256" key="1">
    <source>
        <dbReference type="ARBA" id="ARBA00004429"/>
    </source>
</evidence>
<keyword evidence="7" id="KW-0812">Transmembrane</keyword>
<evidence type="ECO:0000256" key="6">
    <source>
        <dbReference type="SAM" id="MobiDB-lite"/>
    </source>
</evidence>
<dbReference type="RefSeq" id="WP_206928003.1">
    <property type="nucleotide sequence ID" value="NZ_JAEKJW010000003.1"/>
</dbReference>
<dbReference type="GO" id="GO:0007165">
    <property type="term" value="P:signal transduction"/>
    <property type="evidence" value="ECO:0007669"/>
    <property type="project" value="UniProtKB-KW"/>
</dbReference>
<gene>
    <name evidence="11" type="ORF">JF547_15880</name>
</gene>
<keyword evidence="7" id="KW-0472">Membrane</keyword>
<dbReference type="PROSITE" id="PS50192">
    <property type="entry name" value="T_SNARE"/>
    <property type="match status" value="1"/>
</dbReference>
<feature type="domain" description="Methyl-accepting transducer" evidence="8">
    <location>
        <begin position="319"/>
        <end position="541"/>
    </location>
</feature>
<dbReference type="Gene3D" id="1.10.287.950">
    <property type="entry name" value="Methyl-accepting chemotaxis protein"/>
    <property type="match status" value="1"/>
</dbReference>
<organism evidence="11 12">
    <name type="scientific">Thalassospira povalilytica</name>
    <dbReference type="NCBI Taxonomy" id="732237"/>
    <lineage>
        <taxon>Bacteria</taxon>
        <taxon>Pseudomonadati</taxon>
        <taxon>Pseudomonadota</taxon>
        <taxon>Alphaproteobacteria</taxon>
        <taxon>Rhodospirillales</taxon>
        <taxon>Thalassospiraceae</taxon>
        <taxon>Thalassospira</taxon>
    </lineage>
</organism>
<evidence type="ECO:0000313" key="12">
    <source>
        <dbReference type="Proteomes" id="UP000664405"/>
    </source>
</evidence>
<dbReference type="SUPFAM" id="SSF141371">
    <property type="entry name" value="PilZ domain-like"/>
    <property type="match status" value="1"/>
</dbReference>
<reference evidence="11" key="1">
    <citation type="submission" date="2020-12" db="EMBL/GenBank/DDBJ databases">
        <title>Oil enriched cultivation method for isolating marine PHA-producing bacteria.</title>
        <authorList>
            <person name="Zheng W."/>
            <person name="Yu S."/>
            <person name="Huang Y."/>
        </authorList>
    </citation>
    <scope>NUCLEOTIDE SEQUENCE</scope>
    <source>
        <strain evidence="11">SY-2-3</strain>
    </source>
</reference>
<dbReference type="Gene3D" id="2.40.10.220">
    <property type="entry name" value="predicted glycosyltransferase like domains"/>
    <property type="match status" value="1"/>
</dbReference>
<protein>
    <submittedName>
        <fullName evidence="11">PilZ domain-containing protein</fullName>
    </submittedName>
</protein>
<keyword evidence="7" id="KW-1133">Transmembrane helix</keyword>
<dbReference type="PROSITE" id="PS50111">
    <property type="entry name" value="CHEMOTAXIS_TRANSDUC_2"/>
    <property type="match status" value="1"/>
</dbReference>
<evidence type="ECO:0000256" key="4">
    <source>
        <dbReference type="ARBA" id="ARBA00029447"/>
    </source>
</evidence>
<dbReference type="InterPro" id="IPR004090">
    <property type="entry name" value="Chemotax_Me-accpt_rcpt"/>
</dbReference>
<evidence type="ECO:0000256" key="5">
    <source>
        <dbReference type="PROSITE-ProRule" id="PRU00284"/>
    </source>
</evidence>
<dbReference type="Pfam" id="PF07238">
    <property type="entry name" value="PilZ"/>
    <property type="match status" value="1"/>
</dbReference>
<feature type="transmembrane region" description="Helical" evidence="7">
    <location>
        <begin position="201"/>
        <end position="222"/>
    </location>
</feature>
<name>A0A8I1SJ32_9PROT</name>
<dbReference type="InterPro" id="IPR009875">
    <property type="entry name" value="PilZ_domain"/>
</dbReference>
<dbReference type="InterPro" id="IPR004089">
    <property type="entry name" value="MCPsignal_dom"/>
</dbReference>
<dbReference type="PRINTS" id="PR00260">
    <property type="entry name" value="CHEMTRNSDUCR"/>
</dbReference>
<dbReference type="AlphaFoldDB" id="A0A8I1SJ32"/>
<keyword evidence="2" id="KW-1003">Cell membrane</keyword>
<evidence type="ECO:0000256" key="2">
    <source>
        <dbReference type="ARBA" id="ARBA00022519"/>
    </source>
</evidence>
<evidence type="ECO:0000259" key="9">
    <source>
        <dbReference type="PROSITE" id="PS50192"/>
    </source>
</evidence>
<feature type="region of interest" description="Disordered" evidence="6">
    <location>
        <begin position="279"/>
        <end position="305"/>
    </location>
</feature>
<dbReference type="EMBL" id="JAEKJW010000003">
    <property type="protein sequence ID" value="MBN8197947.1"/>
    <property type="molecule type" value="Genomic_DNA"/>
</dbReference>
<accession>A0A8I1SJ32</accession>
<dbReference type="InterPro" id="IPR000727">
    <property type="entry name" value="T_SNARE_dom"/>
</dbReference>
<feature type="transmembrane region" description="Helical" evidence="7">
    <location>
        <begin position="9"/>
        <end position="30"/>
    </location>
</feature>
<dbReference type="PANTHER" id="PTHR32089:SF112">
    <property type="entry name" value="LYSOZYME-LIKE PROTEIN-RELATED"/>
    <property type="match status" value="1"/>
</dbReference>
<dbReference type="Pfam" id="PF00015">
    <property type="entry name" value="MCPsignal"/>
    <property type="match status" value="1"/>
</dbReference>
<evidence type="ECO:0000313" key="11">
    <source>
        <dbReference type="EMBL" id="MBN8197947.1"/>
    </source>
</evidence>
<dbReference type="PANTHER" id="PTHR32089">
    <property type="entry name" value="METHYL-ACCEPTING CHEMOTAXIS PROTEIN MCPB"/>
    <property type="match status" value="1"/>
</dbReference>
<dbReference type="GO" id="GO:0004888">
    <property type="term" value="F:transmembrane signaling receptor activity"/>
    <property type="evidence" value="ECO:0007669"/>
    <property type="project" value="InterPro"/>
</dbReference>
<dbReference type="SMART" id="SM00283">
    <property type="entry name" value="MA"/>
    <property type="match status" value="1"/>
</dbReference>
<sequence length="667" mass="70695">MKLRIAGQIALSNAIIVVMLIVVAVGIGVVNSDGSKATHEAAEIGVVASTDIPRLIKSIEGARYNVIQVQQWLTDISATRGLDGLNDGFDEAEAAAKGLAENLATAKSLAGKLGQSELLSSLKAVDAAFPAYYAAGKKMAQGYIDGGPEVGNKMMANFDAEAAKLAAALEVAVENTDAYAISVETELVDKLVALDESVQSIFWLTTGVTIASIVICALIAWVMHRRISKPVAESVGILAKLADGNYDLKLQKSDRGDEIGDLVRVMHIFRETGVNNIKMRDQQEADRKEAEKQRQKSLMQMAERVESETRRVVDTISGQTNELADAAQRMSTSADLVQGNSETVASASTQALATVEAVAGAGEELNSSLGEINSQIARANRVSEDAVEASRSTESTVSQLAESVRGIGEVVELISGIAEQTNLLALNATIEAARAGDAGKGFAVVAQEVKNLATQTSRSTDEITRQIAEIQSVTDSAVHAVATIAEKIHEMDEVSTAIAAAVEEQSAATGEIARNVSETAAASREVSLRISEVSSEASETGRMAAEVGTLADQVAGAVRDLRLVLVEVVRTSTSDVDRRRSKRHRTAIEVAVRQGSNSCRVRLENVSEKGALLHTDENFAKSSRIELDLPGLPAPVRAIVRNVGDGNVSVEFDGTTLDEAQIKRLAR</sequence>
<keyword evidence="2" id="KW-0997">Cell inner membrane</keyword>
<dbReference type="Proteomes" id="UP000664405">
    <property type="component" value="Unassembled WGS sequence"/>
</dbReference>
<dbReference type="GO" id="GO:0005886">
    <property type="term" value="C:plasma membrane"/>
    <property type="evidence" value="ECO:0007669"/>
    <property type="project" value="UniProtKB-SubCell"/>
</dbReference>
<dbReference type="GO" id="GO:0006935">
    <property type="term" value="P:chemotaxis"/>
    <property type="evidence" value="ECO:0007669"/>
    <property type="project" value="InterPro"/>
</dbReference>